<dbReference type="EC" id="2.4.1.-" evidence="5"/>
<dbReference type="FunFam" id="3.40.50.2000:FF:000060">
    <property type="entry name" value="Glycosyltransferase"/>
    <property type="match status" value="1"/>
</dbReference>
<evidence type="ECO:0000313" key="8">
    <source>
        <dbReference type="Proteomes" id="UP000015453"/>
    </source>
</evidence>
<dbReference type="CDD" id="cd03784">
    <property type="entry name" value="GT1_Gtf-like"/>
    <property type="match status" value="1"/>
</dbReference>
<dbReference type="Pfam" id="PF00201">
    <property type="entry name" value="UDPGT"/>
    <property type="match status" value="1"/>
</dbReference>
<reference evidence="7 8" key="1">
    <citation type="journal article" date="2013" name="BMC Genomics">
        <title>The miniature genome of a carnivorous plant Genlisea aurea contains a low number of genes and short non-coding sequences.</title>
        <authorList>
            <person name="Leushkin E.V."/>
            <person name="Sutormin R.A."/>
            <person name="Nabieva E.R."/>
            <person name="Penin A.A."/>
            <person name="Kondrashov A.S."/>
            <person name="Logacheva M.D."/>
        </authorList>
    </citation>
    <scope>NUCLEOTIDE SEQUENCE [LARGE SCALE GENOMIC DNA]</scope>
</reference>
<dbReference type="AlphaFoldDB" id="S8D4Y9"/>
<accession>S8D4Y9</accession>
<organism evidence="7 8">
    <name type="scientific">Genlisea aurea</name>
    <dbReference type="NCBI Taxonomy" id="192259"/>
    <lineage>
        <taxon>Eukaryota</taxon>
        <taxon>Viridiplantae</taxon>
        <taxon>Streptophyta</taxon>
        <taxon>Embryophyta</taxon>
        <taxon>Tracheophyta</taxon>
        <taxon>Spermatophyta</taxon>
        <taxon>Magnoliopsida</taxon>
        <taxon>eudicotyledons</taxon>
        <taxon>Gunneridae</taxon>
        <taxon>Pentapetalae</taxon>
        <taxon>asterids</taxon>
        <taxon>lamiids</taxon>
        <taxon>Lamiales</taxon>
        <taxon>Lentibulariaceae</taxon>
        <taxon>Genlisea</taxon>
    </lineage>
</organism>
<keyword evidence="3 4" id="KW-0808">Transferase</keyword>
<keyword evidence="2 4" id="KW-0328">Glycosyltransferase</keyword>
<dbReference type="InterPro" id="IPR058980">
    <property type="entry name" value="Glyco_transf_N"/>
</dbReference>
<dbReference type="GO" id="GO:0008194">
    <property type="term" value="F:UDP-glycosyltransferase activity"/>
    <property type="evidence" value="ECO:0007669"/>
    <property type="project" value="InterPro"/>
</dbReference>
<dbReference type="GO" id="GO:0016138">
    <property type="term" value="P:glycoside biosynthetic process"/>
    <property type="evidence" value="ECO:0007669"/>
    <property type="project" value="UniProtKB-ARBA"/>
</dbReference>
<dbReference type="SUPFAM" id="SSF53756">
    <property type="entry name" value="UDP-Glycosyltransferase/glycogen phosphorylase"/>
    <property type="match status" value="1"/>
</dbReference>
<proteinExistence type="inferred from homology"/>
<evidence type="ECO:0000256" key="4">
    <source>
        <dbReference type="RuleBase" id="RU003718"/>
    </source>
</evidence>
<feature type="non-terminal residue" evidence="7">
    <location>
        <position position="460"/>
    </location>
</feature>
<dbReference type="OrthoDB" id="5835829at2759"/>
<dbReference type="PROSITE" id="PS00375">
    <property type="entry name" value="UDPGT"/>
    <property type="match status" value="1"/>
</dbReference>
<dbReference type="EMBL" id="AUSU01009866">
    <property type="protein sequence ID" value="EPS57763.1"/>
    <property type="molecule type" value="Genomic_DNA"/>
</dbReference>
<dbReference type="InterPro" id="IPR002213">
    <property type="entry name" value="UDP_glucos_trans"/>
</dbReference>
<sequence>GETSPTEVAVVMVPLAAQGHLNQLLHLARLISGRRGISVHFIATSTHCRQATSRIQDWNPANSAAVHFHEVDVPLAENPPPNPDSVYKFPSQVIPIIKSATVNLRKPIHDLALSLSSAHKRVVIVYDSATAYSVQDAESVPNTEFYCFQSTAAFTMFAFNWEFAGRPELPPEAEVFKEVPSAEGCFVPEFEELIAFGNETKILKSGYIYNSSRIIEGFYLDLRLGDGIDKIWAFGPFHRTPENPPETGRENDCLKWLDEQSPNSVIFISFGTTVSLSDEQIQEIATGLERSHQKFIWVLRDADRADIFSGGEVRRPELPPNFEERVGGRGRVIRDWAPQPAILDHPSTGGFMTHCGWNSFLESISAGVPMATWPMHSDQPKNAALITKVLKVGVEVKDWRRWKEIVTAETVENSVRVLMGSEEGDAMRKRAAVMGKALRESVKENGSSAMELDSFLEHIT</sequence>
<dbReference type="InterPro" id="IPR035595">
    <property type="entry name" value="UDP_glycos_trans_CS"/>
</dbReference>
<dbReference type="Gene3D" id="3.40.50.2000">
    <property type="entry name" value="Glycogen Phosphorylase B"/>
    <property type="match status" value="2"/>
</dbReference>
<protein>
    <recommendedName>
        <fullName evidence="5">Glycosyltransferase</fullName>
        <ecNumber evidence="5">2.4.1.-</ecNumber>
    </recommendedName>
</protein>
<comment type="caution">
    <text evidence="7">The sequence shown here is derived from an EMBL/GenBank/DDBJ whole genome shotgun (WGS) entry which is preliminary data.</text>
</comment>
<evidence type="ECO:0000256" key="1">
    <source>
        <dbReference type="ARBA" id="ARBA00009995"/>
    </source>
</evidence>
<evidence type="ECO:0000256" key="3">
    <source>
        <dbReference type="ARBA" id="ARBA00022679"/>
    </source>
</evidence>
<evidence type="ECO:0000256" key="5">
    <source>
        <dbReference type="RuleBase" id="RU362057"/>
    </source>
</evidence>
<dbReference type="PANTHER" id="PTHR48044">
    <property type="entry name" value="GLYCOSYLTRANSFERASE"/>
    <property type="match status" value="1"/>
</dbReference>
<feature type="domain" description="Glycosyltransferase N-terminal" evidence="6">
    <location>
        <begin position="7"/>
        <end position="238"/>
    </location>
</feature>
<dbReference type="Proteomes" id="UP000015453">
    <property type="component" value="Unassembled WGS sequence"/>
</dbReference>
<evidence type="ECO:0000313" key="7">
    <source>
        <dbReference type="EMBL" id="EPS57763.1"/>
    </source>
</evidence>
<comment type="similarity">
    <text evidence="1 4">Belongs to the UDP-glycosyltransferase family.</text>
</comment>
<dbReference type="PANTHER" id="PTHR48044:SF22">
    <property type="entry name" value="GLYCOSYLTRANSFERASE"/>
    <property type="match status" value="1"/>
</dbReference>
<evidence type="ECO:0000259" key="6">
    <source>
        <dbReference type="Pfam" id="PF26168"/>
    </source>
</evidence>
<gene>
    <name evidence="7" type="ORF">M569_17054</name>
</gene>
<name>S8D4Y9_9LAMI</name>
<evidence type="ECO:0000256" key="2">
    <source>
        <dbReference type="ARBA" id="ARBA00022676"/>
    </source>
</evidence>
<keyword evidence="8" id="KW-1185">Reference proteome</keyword>
<feature type="non-terminal residue" evidence="7">
    <location>
        <position position="1"/>
    </location>
</feature>
<dbReference type="Pfam" id="PF26168">
    <property type="entry name" value="Glyco_transf_N"/>
    <property type="match status" value="1"/>
</dbReference>